<comment type="caution">
    <text evidence="1">The sequence shown here is derived from an EMBL/GenBank/DDBJ whole genome shotgun (WGS) entry which is preliminary data.</text>
</comment>
<name>A0A6V7H4E6_9HYME</name>
<sequence>STTKHQFHRTRYLRPDQRLGFLHVSILDVFQDPSFSQEVFHIMHICKAFHHPCVIVHVYLNCWDLRMVASNICILK</sequence>
<evidence type="ECO:0000313" key="1">
    <source>
        <dbReference type="EMBL" id="CAD1474540.1"/>
    </source>
</evidence>
<dbReference type="EMBL" id="CAJDYZ010007676">
    <property type="protein sequence ID" value="CAD1474540.1"/>
    <property type="molecule type" value="Genomic_DNA"/>
</dbReference>
<dbReference type="AlphaFoldDB" id="A0A6V7H4E6"/>
<protein>
    <submittedName>
        <fullName evidence="1">Uncharacterized protein</fullName>
    </submittedName>
</protein>
<feature type="non-terminal residue" evidence="1">
    <location>
        <position position="1"/>
    </location>
</feature>
<keyword evidence="2" id="KW-1185">Reference proteome</keyword>
<evidence type="ECO:0000313" key="2">
    <source>
        <dbReference type="Proteomes" id="UP000752696"/>
    </source>
</evidence>
<accession>A0A6V7H4E6</accession>
<proteinExistence type="predicted"/>
<feature type="non-terminal residue" evidence="1">
    <location>
        <position position="76"/>
    </location>
</feature>
<gene>
    <name evidence="1" type="ORF">MHI_LOCUS477584</name>
</gene>
<organism evidence="1 2">
    <name type="scientific">Heterotrigona itama</name>
    <dbReference type="NCBI Taxonomy" id="395501"/>
    <lineage>
        <taxon>Eukaryota</taxon>
        <taxon>Metazoa</taxon>
        <taxon>Ecdysozoa</taxon>
        <taxon>Arthropoda</taxon>
        <taxon>Hexapoda</taxon>
        <taxon>Insecta</taxon>
        <taxon>Pterygota</taxon>
        <taxon>Neoptera</taxon>
        <taxon>Endopterygota</taxon>
        <taxon>Hymenoptera</taxon>
        <taxon>Apocrita</taxon>
        <taxon>Aculeata</taxon>
        <taxon>Apoidea</taxon>
        <taxon>Anthophila</taxon>
        <taxon>Apidae</taxon>
        <taxon>Heterotrigona</taxon>
    </lineage>
</organism>
<reference evidence="1" key="1">
    <citation type="submission" date="2020-07" db="EMBL/GenBank/DDBJ databases">
        <authorList>
            <person name="Nazaruddin N."/>
        </authorList>
    </citation>
    <scope>NUCLEOTIDE SEQUENCE</scope>
</reference>
<dbReference type="Proteomes" id="UP000752696">
    <property type="component" value="Unassembled WGS sequence"/>
</dbReference>